<comment type="caution">
    <text evidence="2">The sequence shown here is derived from an EMBL/GenBank/DDBJ whole genome shotgun (WGS) entry which is preliminary data.</text>
</comment>
<dbReference type="Proteomes" id="UP000294919">
    <property type="component" value="Unassembled WGS sequence"/>
</dbReference>
<reference evidence="2 3" key="1">
    <citation type="submission" date="2019-03" db="EMBL/GenBank/DDBJ databases">
        <title>Genomic Encyclopedia of Type Strains, Phase IV (KMG-IV): sequencing the most valuable type-strain genomes for metagenomic binning, comparative biology and taxonomic classification.</title>
        <authorList>
            <person name="Goeker M."/>
        </authorList>
    </citation>
    <scope>NUCLEOTIDE SEQUENCE [LARGE SCALE GENOMIC DNA]</scope>
    <source>
        <strain evidence="2 3">DSM 102940</strain>
    </source>
</reference>
<dbReference type="InterPro" id="IPR037208">
    <property type="entry name" value="Spo0E-like_sf"/>
</dbReference>
<dbReference type="Gene3D" id="4.10.280.10">
    <property type="entry name" value="Helix-loop-helix DNA-binding domain"/>
    <property type="match status" value="1"/>
</dbReference>
<evidence type="ECO:0000313" key="2">
    <source>
        <dbReference type="EMBL" id="TCO76850.1"/>
    </source>
</evidence>
<sequence>MENYNNELQLIKAQIENTRRKLNELIKQSEGNLLNSEVIELSQLLDKFLSKYDHIKK</sequence>
<dbReference type="GO" id="GO:0043937">
    <property type="term" value="P:regulation of sporulation"/>
    <property type="evidence" value="ECO:0007669"/>
    <property type="project" value="InterPro"/>
</dbReference>
<feature type="coiled-coil region" evidence="1">
    <location>
        <begin position="1"/>
        <end position="32"/>
    </location>
</feature>
<evidence type="ECO:0000256" key="1">
    <source>
        <dbReference type="SAM" id="Coils"/>
    </source>
</evidence>
<keyword evidence="1" id="KW-0175">Coiled coil</keyword>
<dbReference type="InterPro" id="IPR036638">
    <property type="entry name" value="HLH_DNA-bd_sf"/>
</dbReference>
<dbReference type="EMBL" id="SLWV01000007">
    <property type="protein sequence ID" value="TCO76850.1"/>
    <property type="molecule type" value="Genomic_DNA"/>
</dbReference>
<name>A0A4V2SBU3_9FIRM</name>
<dbReference type="SUPFAM" id="SSF140500">
    <property type="entry name" value="BAS1536-like"/>
    <property type="match status" value="1"/>
</dbReference>
<evidence type="ECO:0000313" key="3">
    <source>
        <dbReference type="Proteomes" id="UP000294919"/>
    </source>
</evidence>
<dbReference type="OrthoDB" id="1924366at2"/>
<dbReference type="GO" id="GO:0046983">
    <property type="term" value="F:protein dimerization activity"/>
    <property type="evidence" value="ECO:0007669"/>
    <property type="project" value="InterPro"/>
</dbReference>
<dbReference type="Pfam" id="PF09388">
    <property type="entry name" value="SpoOE-like"/>
    <property type="match status" value="1"/>
</dbReference>
<organism evidence="2 3">
    <name type="scientific">Marinisporobacter balticus</name>
    <dbReference type="NCBI Taxonomy" id="2018667"/>
    <lineage>
        <taxon>Bacteria</taxon>
        <taxon>Bacillati</taxon>
        <taxon>Bacillota</taxon>
        <taxon>Clostridia</taxon>
        <taxon>Peptostreptococcales</taxon>
        <taxon>Thermotaleaceae</taxon>
        <taxon>Marinisporobacter</taxon>
    </lineage>
</organism>
<dbReference type="RefSeq" id="WP_132244097.1">
    <property type="nucleotide sequence ID" value="NZ_SLWV01000007.1"/>
</dbReference>
<dbReference type="AlphaFoldDB" id="A0A4V2SBU3"/>
<keyword evidence="3" id="KW-1185">Reference proteome</keyword>
<proteinExistence type="predicted"/>
<dbReference type="InterPro" id="IPR018540">
    <property type="entry name" value="Spo0E-like"/>
</dbReference>
<accession>A0A4V2SBU3</accession>
<gene>
    <name evidence="2" type="ORF">EV214_1076</name>
</gene>
<protein>
    <submittedName>
        <fullName evidence="2">Spo0E like sporulation regulatory protein</fullName>
    </submittedName>
</protein>